<comment type="caution">
    <text evidence="1">The sequence shown here is derived from an EMBL/GenBank/DDBJ whole genome shotgun (WGS) entry which is preliminary data.</text>
</comment>
<dbReference type="EMBL" id="JABSTQ010010927">
    <property type="protein sequence ID" value="KAG0416704.1"/>
    <property type="molecule type" value="Genomic_DNA"/>
</dbReference>
<gene>
    <name evidence="1" type="ORF">HPB47_006202</name>
</gene>
<organism evidence="1 2">
    <name type="scientific">Ixodes persulcatus</name>
    <name type="common">Taiga tick</name>
    <dbReference type="NCBI Taxonomy" id="34615"/>
    <lineage>
        <taxon>Eukaryota</taxon>
        <taxon>Metazoa</taxon>
        <taxon>Ecdysozoa</taxon>
        <taxon>Arthropoda</taxon>
        <taxon>Chelicerata</taxon>
        <taxon>Arachnida</taxon>
        <taxon>Acari</taxon>
        <taxon>Parasitiformes</taxon>
        <taxon>Ixodida</taxon>
        <taxon>Ixodoidea</taxon>
        <taxon>Ixodidae</taxon>
        <taxon>Ixodinae</taxon>
        <taxon>Ixodes</taxon>
    </lineage>
</organism>
<evidence type="ECO:0000313" key="2">
    <source>
        <dbReference type="Proteomes" id="UP000805193"/>
    </source>
</evidence>
<name>A0AC60PBT0_IXOPE</name>
<keyword evidence="2" id="KW-1185">Reference proteome</keyword>
<dbReference type="Proteomes" id="UP000805193">
    <property type="component" value="Unassembled WGS sequence"/>
</dbReference>
<proteinExistence type="predicted"/>
<reference evidence="1 2" key="1">
    <citation type="journal article" date="2020" name="Cell">
        <title>Large-Scale Comparative Analyses of Tick Genomes Elucidate Their Genetic Diversity and Vector Capacities.</title>
        <authorList>
            <consortium name="Tick Genome and Microbiome Consortium (TIGMIC)"/>
            <person name="Jia N."/>
            <person name="Wang J."/>
            <person name="Shi W."/>
            <person name="Du L."/>
            <person name="Sun Y."/>
            <person name="Zhan W."/>
            <person name="Jiang J.F."/>
            <person name="Wang Q."/>
            <person name="Zhang B."/>
            <person name="Ji P."/>
            <person name="Bell-Sakyi L."/>
            <person name="Cui X.M."/>
            <person name="Yuan T.T."/>
            <person name="Jiang B.G."/>
            <person name="Yang W.F."/>
            <person name="Lam T.T."/>
            <person name="Chang Q.C."/>
            <person name="Ding S.J."/>
            <person name="Wang X.J."/>
            <person name="Zhu J.G."/>
            <person name="Ruan X.D."/>
            <person name="Zhao L."/>
            <person name="Wei J.T."/>
            <person name="Ye R.Z."/>
            <person name="Que T.C."/>
            <person name="Du C.H."/>
            <person name="Zhou Y.H."/>
            <person name="Cheng J.X."/>
            <person name="Dai P.F."/>
            <person name="Guo W.B."/>
            <person name="Han X.H."/>
            <person name="Huang E.J."/>
            <person name="Li L.F."/>
            <person name="Wei W."/>
            <person name="Gao Y.C."/>
            <person name="Liu J.Z."/>
            <person name="Shao H.Z."/>
            <person name="Wang X."/>
            <person name="Wang C.C."/>
            <person name="Yang T.C."/>
            <person name="Huo Q.B."/>
            <person name="Li W."/>
            <person name="Chen H.Y."/>
            <person name="Chen S.E."/>
            <person name="Zhou L.G."/>
            <person name="Ni X.B."/>
            <person name="Tian J.H."/>
            <person name="Sheng Y."/>
            <person name="Liu T."/>
            <person name="Pan Y.S."/>
            <person name="Xia L.Y."/>
            <person name="Li J."/>
            <person name="Zhao F."/>
            <person name="Cao W.C."/>
        </authorList>
    </citation>
    <scope>NUCLEOTIDE SEQUENCE [LARGE SCALE GENOMIC DNA]</scope>
    <source>
        <strain evidence="1">Iper-2018</strain>
    </source>
</reference>
<accession>A0AC60PBT0</accession>
<sequence>MTECRASRAETANTQSTSNDGANWAVPTVSVNHGPSATGKCSPADSASDGEQAVDEEDDLEGSVREAVDEAHECEDGGDCATPPDTDFSVEDLLTSVMNFAVTSGMPWTIVEKLMTFVSFNLKSNDLTETKVLFKKFARISLSSFTFHFYCPDCMRLLGEWEGDMKKRKELKVTCAQCSQVYAGEALTTEGNCFVSLPVEQQLASVLSPEEVAGSLKESLQKISDRCHPTVEGVSPPRCNVDGVGIEHLRQIIRDVVRDELRKLLPASNRPASLSIAEVVREEVQRACQPDTPIIVPASEEPALSYAAMARRHTPVAPQPRREPSAPRQPPHVHPEQPAPRKTDVWRTADRRPLCYHCGEAGHIYRRCPYRQLGLRGFHPNDPRPRYDERPRAIEEYLRRSPSPVSSLRREARSPSPRRSAYPAPPPKCHTPAPEGGSRASRRHPRWPIGDCRGRLVAAADVLGTPFKGARPPEGPEGVKREPAGTHVGKKAPVGLAPGKKGARERPAWLGGRVGTGVV</sequence>
<evidence type="ECO:0000313" key="1">
    <source>
        <dbReference type="EMBL" id="KAG0416704.1"/>
    </source>
</evidence>
<protein>
    <submittedName>
        <fullName evidence="1">Uncharacterized protein</fullName>
    </submittedName>
</protein>